<keyword evidence="1" id="KW-0560">Oxidoreductase</keyword>
<dbReference type="SUPFAM" id="SSF51430">
    <property type="entry name" value="NAD(P)-linked oxidoreductase"/>
    <property type="match status" value="1"/>
</dbReference>
<dbReference type="GO" id="GO:0005829">
    <property type="term" value="C:cytosol"/>
    <property type="evidence" value="ECO:0007669"/>
    <property type="project" value="TreeGrafter"/>
</dbReference>
<dbReference type="InterPro" id="IPR050523">
    <property type="entry name" value="AKR_Detox_Biosynth"/>
</dbReference>
<sequence>MFIITPNRKASQGYVHMTQLLKMVSSLPIAFGGAAISGEGGGYGFGEISEGESIDLLHQAYEGGIRIFDTAPIYGFGLSEVRMGKAFKNMREKVFLVSKSGVTWHENKRVDMTNDPIVAKRMLEQSLRDLNTDFIDLYMVHWPDARVDIRKTMEVLSKAKHQGKIKHIGLCNTNVDELNKAFEIDRVEVVQSEFNLFTNKFVQAEIFPYLKEKNISFMSWGTLDKGIITGRVDETRKVYDKSDCRSWAPWWKDMDNSAKFEAMKKLWPALDKNHHSGLELALAYNLSFPELSTAICGAKSKAQLESLLKAVKNLPKNEQLQEYIALAQPAQK</sequence>
<dbReference type="KEGG" id="bsto:C0V70_12755"/>
<dbReference type="InterPro" id="IPR020471">
    <property type="entry name" value="AKR"/>
</dbReference>
<name>A0A2K9NW16_BACTC</name>
<organism evidence="3 4">
    <name type="scientific">Bacteriovorax stolpii</name>
    <name type="common">Bdellovibrio stolpii</name>
    <dbReference type="NCBI Taxonomy" id="960"/>
    <lineage>
        <taxon>Bacteria</taxon>
        <taxon>Pseudomonadati</taxon>
        <taxon>Bdellovibrionota</taxon>
        <taxon>Bacteriovoracia</taxon>
        <taxon>Bacteriovoracales</taxon>
        <taxon>Bacteriovoracaceae</taxon>
        <taxon>Bacteriovorax</taxon>
    </lineage>
</organism>
<evidence type="ECO:0000256" key="1">
    <source>
        <dbReference type="ARBA" id="ARBA00023002"/>
    </source>
</evidence>
<evidence type="ECO:0000313" key="4">
    <source>
        <dbReference type="Proteomes" id="UP000235584"/>
    </source>
</evidence>
<proteinExistence type="predicted"/>
<protein>
    <recommendedName>
        <fullName evidence="2">NADP-dependent oxidoreductase domain-containing protein</fullName>
    </recommendedName>
</protein>
<dbReference type="PRINTS" id="PR00069">
    <property type="entry name" value="ALDKETRDTASE"/>
</dbReference>
<dbReference type="EMBL" id="CP025704">
    <property type="protein sequence ID" value="AUN98954.1"/>
    <property type="molecule type" value="Genomic_DNA"/>
</dbReference>
<dbReference type="OrthoDB" id="9773828at2"/>
<dbReference type="InterPro" id="IPR036812">
    <property type="entry name" value="NAD(P)_OxRdtase_dom_sf"/>
</dbReference>
<gene>
    <name evidence="3" type="ORF">C0V70_12755</name>
</gene>
<dbReference type="GO" id="GO:0016491">
    <property type="term" value="F:oxidoreductase activity"/>
    <property type="evidence" value="ECO:0007669"/>
    <property type="project" value="UniProtKB-KW"/>
</dbReference>
<accession>A0A2K9NW16</accession>
<dbReference type="Proteomes" id="UP000235584">
    <property type="component" value="Chromosome"/>
</dbReference>
<dbReference type="Pfam" id="PF00248">
    <property type="entry name" value="Aldo_ket_red"/>
    <property type="match status" value="1"/>
</dbReference>
<dbReference type="PANTHER" id="PTHR43364:SF4">
    <property type="entry name" value="NAD(P)-LINKED OXIDOREDUCTASE SUPERFAMILY PROTEIN"/>
    <property type="match status" value="1"/>
</dbReference>
<evidence type="ECO:0000259" key="2">
    <source>
        <dbReference type="Pfam" id="PF00248"/>
    </source>
</evidence>
<dbReference type="AlphaFoldDB" id="A0A2K9NW16"/>
<dbReference type="Gene3D" id="3.20.20.100">
    <property type="entry name" value="NADP-dependent oxidoreductase domain"/>
    <property type="match status" value="1"/>
</dbReference>
<keyword evidence="4" id="KW-1185">Reference proteome</keyword>
<dbReference type="InterPro" id="IPR023210">
    <property type="entry name" value="NADP_OxRdtase_dom"/>
</dbReference>
<feature type="domain" description="NADP-dependent oxidoreductase" evidence="2">
    <location>
        <begin position="28"/>
        <end position="319"/>
    </location>
</feature>
<reference evidence="3 4" key="1">
    <citation type="submission" date="2018-01" db="EMBL/GenBank/DDBJ databases">
        <title>Complete genome sequence of Bacteriovorax stolpii DSM12778.</title>
        <authorList>
            <person name="Tang B."/>
            <person name="Chang J."/>
        </authorList>
    </citation>
    <scope>NUCLEOTIDE SEQUENCE [LARGE SCALE GENOMIC DNA]</scope>
    <source>
        <strain evidence="3 4">DSM 12778</strain>
    </source>
</reference>
<dbReference type="PANTHER" id="PTHR43364">
    <property type="entry name" value="NADH-SPECIFIC METHYLGLYOXAL REDUCTASE-RELATED"/>
    <property type="match status" value="1"/>
</dbReference>
<evidence type="ECO:0000313" key="3">
    <source>
        <dbReference type="EMBL" id="AUN98954.1"/>
    </source>
</evidence>